<gene>
    <name evidence="1" type="ORF">Sspor_55370</name>
</gene>
<evidence type="ECO:0000313" key="2">
    <source>
        <dbReference type="Proteomes" id="UP000608522"/>
    </source>
</evidence>
<dbReference type="RefSeq" id="WP_202201432.1">
    <property type="nucleotide sequence ID" value="NZ_BAAATO010000035.1"/>
</dbReference>
<proteinExistence type="predicted"/>
<organism evidence="1 2">
    <name type="scientific">Streptomyces spororaveus</name>
    <dbReference type="NCBI Taxonomy" id="284039"/>
    <lineage>
        <taxon>Bacteria</taxon>
        <taxon>Bacillati</taxon>
        <taxon>Actinomycetota</taxon>
        <taxon>Actinomycetes</taxon>
        <taxon>Kitasatosporales</taxon>
        <taxon>Streptomycetaceae</taxon>
        <taxon>Streptomyces</taxon>
    </lineage>
</organism>
<evidence type="ECO:0000313" key="1">
    <source>
        <dbReference type="EMBL" id="GHI79976.1"/>
    </source>
</evidence>
<sequence length="50" mass="5082">MGKAAGLGADGRRVLTAGIPTGEIARARTLLHGVIGQVHRHEAEGRVAPG</sequence>
<dbReference type="EMBL" id="BNED01000005">
    <property type="protein sequence ID" value="GHI79976.1"/>
    <property type="molecule type" value="Genomic_DNA"/>
</dbReference>
<reference evidence="2" key="1">
    <citation type="submission" date="2023-07" db="EMBL/GenBank/DDBJ databases">
        <title>Whole genome shotgun sequence of Streptomyces spororaveus NBRC 15456.</title>
        <authorList>
            <person name="Komaki H."/>
            <person name="Tamura T."/>
        </authorList>
    </citation>
    <scope>NUCLEOTIDE SEQUENCE [LARGE SCALE GENOMIC DNA]</scope>
    <source>
        <strain evidence="2">NBRC 15456</strain>
    </source>
</reference>
<name>A0ABQ3THT8_9ACTN</name>
<dbReference type="Proteomes" id="UP000608522">
    <property type="component" value="Unassembled WGS sequence"/>
</dbReference>
<accession>A0ABQ3THT8</accession>
<keyword evidence="2" id="KW-1185">Reference proteome</keyword>
<comment type="caution">
    <text evidence="1">The sequence shown here is derived from an EMBL/GenBank/DDBJ whole genome shotgun (WGS) entry which is preliminary data.</text>
</comment>
<protein>
    <submittedName>
        <fullName evidence="1">Uncharacterized protein</fullName>
    </submittedName>
</protein>